<evidence type="ECO:0000256" key="2">
    <source>
        <dbReference type="SAM" id="MobiDB-lite"/>
    </source>
</evidence>
<dbReference type="GO" id="GO:0043527">
    <property type="term" value="C:tRNA methyltransferase complex"/>
    <property type="evidence" value="ECO:0007669"/>
    <property type="project" value="UniProtKB-ARBA"/>
</dbReference>
<organism evidence="5">
    <name type="scientific">Phytophthora nicotianae</name>
    <name type="common">Potato buckeye rot agent</name>
    <name type="synonym">Phytophthora parasitica</name>
    <dbReference type="NCBI Taxonomy" id="4792"/>
    <lineage>
        <taxon>Eukaryota</taxon>
        <taxon>Sar</taxon>
        <taxon>Stramenopiles</taxon>
        <taxon>Oomycota</taxon>
        <taxon>Peronosporomycetes</taxon>
        <taxon>Peronosporales</taxon>
        <taxon>Peronosporaceae</taxon>
        <taxon>Phytophthora</taxon>
    </lineage>
</organism>
<dbReference type="Proteomes" id="UP000053236">
    <property type="component" value="Unassembled WGS sequence"/>
</dbReference>
<dbReference type="PROSITE" id="PS51253">
    <property type="entry name" value="HTH_CENPB"/>
    <property type="match status" value="1"/>
</dbReference>
<dbReference type="SMART" id="SM00674">
    <property type="entry name" value="CENPB"/>
    <property type="match status" value="1"/>
</dbReference>
<proteinExistence type="predicted"/>
<feature type="compositionally biased region" description="Basic and acidic residues" evidence="2">
    <location>
        <begin position="575"/>
        <end position="584"/>
    </location>
</feature>
<name>W2I7R9_PHYNI</name>
<evidence type="ECO:0000256" key="1">
    <source>
        <dbReference type="ARBA" id="ARBA00023125"/>
    </source>
</evidence>
<keyword evidence="1" id="KW-0238">DNA-binding</keyword>
<dbReference type="PANTHER" id="PTHR14911:SF13">
    <property type="entry name" value="TRNA (GUANINE(6)-N2)-METHYLTRANSFERASE THUMP3"/>
    <property type="match status" value="1"/>
</dbReference>
<dbReference type="Gene3D" id="3.40.50.150">
    <property type="entry name" value="Vaccinia Virus protein VP39"/>
    <property type="match status" value="1"/>
</dbReference>
<dbReference type="AlphaFoldDB" id="W2I7R9"/>
<reference evidence="4" key="1">
    <citation type="submission" date="2013-11" db="EMBL/GenBank/DDBJ databases">
        <title>The Genome Sequence of Phytophthora parasitica CJ02B3.</title>
        <authorList>
            <consortium name="The Broad Institute Genomics Platform"/>
            <person name="Russ C."/>
            <person name="Tyler B."/>
            <person name="Panabieres F."/>
            <person name="Shan W."/>
            <person name="Tripathy S."/>
            <person name="Grunwald N."/>
            <person name="Machado M."/>
            <person name="Johnson C.S."/>
            <person name="Arredondo F."/>
            <person name="Hong C."/>
            <person name="Coffey M."/>
            <person name="Young S.K."/>
            <person name="Zeng Q."/>
            <person name="Gargeya S."/>
            <person name="Fitzgerald M."/>
            <person name="Abouelleil A."/>
            <person name="Alvarado L."/>
            <person name="Chapman S.B."/>
            <person name="Gainer-Dewar J."/>
            <person name="Goldberg J."/>
            <person name="Griggs A."/>
            <person name="Gujja S."/>
            <person name="Hansen M."/>
            <person name="Howarth C."/>
            <person name="Imamovic A."/>
            <person name="Ireland A."/>
            <person name="Larimer J."/>
            <person name="McCowan C."/>
            <person name="Murphy C."/>
            <person name="Pearson M."/>
            <person name="Poon T.W."/>
            <person name="Priest M."/>
            <person name="Roberts A."/>
            <person name="Saif S."/>
            <person name="Shea T."/>
            <person name="Sykes S."/>
            <person name="Wortman J."/>
            <person name="Nusbaum C."/>
            <person name="Birren B."/>
        </authorList>
    </citation>
    <scope>NUCLEOTIDE SEQUENCE [LARGE SCALE GENOMIC DNA]</scope>
    <source>
        <strain evidence="4">CJ02B3</strain>
    </source>
</reference>
<gene>
    <name evidence="4" type="ORF">L915_17481</name>
    <name evidence="5" type="ORF">L916_17374</name>
</gene>
<evidence type="ECO:0000313" key="5">
    <source>
        <dbReference type="EMBL" id="ETL29453.1"/>
    </source>
</evidence>
<dbReference type="InterPro" id="IPR006600">
    <property type="entry name" value="HTH_CenpB_DNA-bd_dom"/>
</dbReference>
<feature type="compositionally biased region" description="Polar residues" evidence="2">
    <location>
        <begin position="397"/>
        <end position="411"/>
    </location>
</feature>
<feature type="region of interest" description="Disordered" evidence="2">
    <location>
        <begin position="559"/>
        <end position="584"/>
    </location>
</feature>
<dbReference type="InterPro" id="IPR000241">
    <property type="entry name" value="RlmKL-like_Mtase"/>
</dbReference>
<dbReference type="InterPro" id="IPR004875">
    <property type="entry name" value="DDE_SF_endonuclease_dom"/>
</dbReference>
<dbReference type="Pfam" id="PF03184">
    <property type="entry name" value="DDE_1"/>
    <property type="match status" value="1"/>
</dbReference>
<feature type="compositionally biased region" description="Polar residues" evidence="2">
    <location>
        <begin position="559"/>
        <end position="574"/>
    </location>
</feature>
<protein>
    <recommendedName>
        <fullName evidence="3">HTH CENPB-type domain-containing protein</fullName>
    </recommendedName>
</protein>
<evidence type="ECO:0000313" key="4">
    <source>
        <dbReference type="EMBL" id="ETK76015.1"/>
    </source>
</evidence>
<dbReference type="VEuPathDB" id="FungiDB:PPTG_04336"/>
<dbReference type="GO" id="GO:0003677">
    <property type="term" value="F:DNA binding"/>
    <property type="evidence" value="ECO:0007669"/>
    <property type="project" value="UniProtKB-KW"/>
</dbReference>
<dbReference type="EMBL" id="KI688692">
    <property type="protein sequence ID" value="ETK76015.1"/>
    <property type="molecule type" value="Genomic_DNA"/>
</dbReference>
<dbReference type="InterPro" id="IPR029063">
    <property type="entry name" value="SAM-dependent_MTases_sf"/>
</dbReference>
<dbReference type="Proteomes" id="UP000053864">
    <property type="component" value="Unassembled WGS sequence"/>
</dbReference>
<sequence length="1109" mass="122131">MAEVSTYLLLVLRGLEFLVEEEIRSKLQVESLEICSVQENPSPPYMQVMQGQAAVGRIILQTKSSAAEVQELRSVQATLALLAKSGEIDTESDAGVKQIGQLVQNADWDSAVKLWKQHSVRPVEDSEIKFRGSCVRDGKHKYNSQVIAGEVGARVVEKFGWAVNLTEFDLEVVVIIFYKFMVAGIALADPRKIQFRNRLANESRSALADSDYISTLRPSTAYLMLQLAQHKYGDVVLDSMCGIGTLPICSADFTNDGVYALGGELDELPSGKAGQNAVTRPRPVDIARWDSTRLPLRSHSVDRVMIDMPFGVRCGNQRQNNKMYPKVFKELLRVLRPDGRAVLLVMSKKLFKGVVKDLPVRVVAEHMVSIGGLGGGIYVIEPATAAPSQPTEVKPSTIGQKRSASSNSMSTMVGKGRGKRLTDSERMEIIARLEDPSSQLSKAECARQHGVTPAAISKLMKVSQSVKKRYSDAGADSGGFRDKRQRGGFSKNVPFEDELFRWICSVRARKVPLLVSHVQSKAKILATRHKMKEDFKASNGWYYRFCNRYGLTPASLHAGNSTSSGVETQQSSTGDMKKEGAETTHEWTNLRDKIKQFGPEFVYTLSEARLFYQMLPRALDVMPEHTGTGQETAGMIANAVERNGASGKAARVLVLMCVNATGTHKIPLLIVGKEKAPACLAALHPQLLRGDINSSVGISASYYSQRDIWCSDRTFKHWCERVFLPAVRQRTTQPVLLITENPGGRLAAFQQENVSTVFLPLRTNSGGGDISLSTQQHSLPANGNTFQPPHAAVIRDLKHRYKIGLFQERLNFIETPDDEKYRLIQRAAKKPLGTAGVALGRVPNLIDAMSLLDEAWAAIPPSLIRHGWIKANLGNNSILSPESMIREQNDDAVVMECCSMLRNLNLVDDMNKLAKDIRLWLCVDDDSSEQMQQELLYDLQQLLQEEEQQQQQGRDQNLHQPASQMAFQQNSTAFMDAGLSTSFDPSQTGSYVYRTADGRAASAPTMDPNVVQEEKRKAIVLALHTLAGAEETLDNADVAEYFGDEAAGQAMESISRALRRLRRIQRGKQSALVAAAVNAAANGDANDSTGGALSTHEYFYGNGALGRNV</sequence>
<reference evidence="5" key="2">
    <citation type="submission" date="2013-11" db="EMBL/GenBank/DDBJ databases">
        <title>The Genome Sequence of Phytophthora parasitica CJ05E6.</title>
        <authorList>
            <consortium name="The Broad Institute Genomics Platform"/>
            <person name="Russ C."/>
            <person name="Tyler B."/>
            <person name="Panabieres F."/>
            <person name="Shan W."/>
            <person name="Tripathy S."/>
            <person name="Grunwald N."/>
            <person name="Machado M."/>
            <person name="Johnson C.S."/>
            <person name="Arredondo F."/>
            <person name="Hong C."/>
            <person name="Coffey M."/>
            <person name="Young S.K."/>
            <person name="Zeng Q."/>
            <person name="Gargeya S."/>
            <person name="Fitzgerald M."/>
            <person name="Abouelleil A."/>
            <person name="Alvarado L."/>
            <person name="Chapman S.B."/>
            <person name="Gainer-Dewar J."/>
            <person name="Goldberg J."/>
            <person name="Griggs A."/>
            <person name="Gujja S."/>
            <person name="Hansen M."/>
            <person name="Howarth C."/>
            <person name="Imamovic A."/>
            <person name="Ireland A."/>
            <person name="Larimer J."/>
            <person name="McCowan C."/>
            <person name="Murphy C."/>
            <person name="Pearson M."/>
            <person name="Poon T.W."/>
            <person name="Priest M."/>
            <person name="Roberts A."/>
            <person name="Saif S."/>
            <person name="Shea T."/>
            <person name="Sykes S."/>
            <person name="Wortman J."/>
            <person name="Nusbaum C."/>
            <person name="Birren B."/>
        </authorList>
    </citation>
    <scope>NUCLEOTIDE SEQUENCE [LARGE SCALE GENOMIC DNA]</scope>
    <source>
        <strain evidence="5">CJ05E6</strain>
    </source>
</reference>
<feature type="region of interest" description="Disordered" evidence="2">
    <location>
        <begin position="388"/>
        <end position="418"/>
    </location>
</feature>
<dbReference type="Gene3D" id="3.30.2130.30">
    <property type="match status" value="1"/>
</dbReference>
<accession>W2I7R9</accession>
<dbReference type="SUPFAM" id="SSF53335">
    <property type="entry name" value="S-adenosyl-L-methionine-dependent methyltransferases"/>
    <property type="match status" value="1"/>
</dbReference>
<dbReference type="CDD" id="cd11715">
    <property type="entry name" value="THUMP_AdoMetMT"/>
    <property type="match status" value="1"/>
</dbReference>
<dbReference type="EMBL" id="KI675479">
    <property type="protein sequence ID" value="ETL29453.1"/>
    <property type="molecule type" value="Genomic_DNA"/>
</dbReference>
<dbReference type="Gene3D" id="1.10.10.60">
    <property type="entry name" value="Homeodomain-like"/>
    <property type="match status" value="1"/>
</dbReference>
<dbReference type="Pfam" id="PF01170">
    <property type="entry name" value="UPF0020"/>
    <property type="match status" value="1"/>
</dbReference>
<feature type="domain" description="HTH CENPB-type" evidence="3">
    <location>
        <begin position="483"/>
        <end position="555"/>
    </location>
</feature>
<dbReference type="GO" id="GO:0016423">
    <property type="term" value="F:tRNA (guanine) methyltransferase activity"/>
    <property type="evidence" value="ECO:0007669"/>
    <property type="project" value="TreeGrafter"/>
</dbReference>
<evidence type="ECO:0000259" key="3">
    <source>
        <dbReference type="PROSITE" id="PS51253"/>
    </source>
</evidence>
<dbReference type="GO" id="GO:0030488">
    <property type="term" value="P:tRNA methylation"/>
    <property type="evidence" value="ECO:0007669"/>
    <property type="project" value="TreeGrafter"/>
</dbReference>
<dbReference type="SUPFAM" id="SSF143437">
    <property type="entry name" value="THUMP domain-like"/>
    <property type="match status" value="1"/>
</dbReference>
<dbReference type="PANTHER" id="PTHR14911">
    <property type="entry name" value="THUMP DOMAIN-CONTAINING"/>
    <property type="match status" value="1"/>
</dbReference>
<dbReference type="Pfam" id="PF03221">
    <property type="entry name" value="HTH_Tnp_Tc5"/>
    <property type="match status" value="1"/>
</dbReference>
<dbReference type="InterPro" id="IPR009057">
    <property type="entry name" value="Homeodomain-like_sf"/>
</dbReference>
<dbReference type="SUPFAM" id="SSF46689">
    <property type="entry name" value="Homeodomain-like"/>
    <property type="match status" value="1"/>
</dbReference>